<comment type="subcellular location">
    <subcellularLocation>
        <location evidence="1 7">Periplasm</location>
    </subcellularLocation>
</comment>
<dbReference type="InterPro" id="IPR017585">
    <property type="entry name" value="SAF_FlgA"/>
</dbReference>
<sequence length="244" mass="27614">MNYTNSIGQFSHPRQYFVLSWLLCLFSIGSIASPLNDQVHQAAHQYLLNKLQPLLAQSSSITYKIRINPLDERLRLPLCQTPLQVSRNRHSKSFGRITLAIDCPNSWQVFVTTEVSIFRQVLASKRTIPKKRRITDADLMWQTIDVSRLRNGYFTEQKLVIGKVATRTITIGQIISRRHIDTATVITKGTKVAIVASADHFAVRSFGTALSDGKPGERIKVRNARSQRIVEGIVKDKNTVQVLF</sequence>
<dbReference type="CDD" id="cd11614">
    <property type="entry name" value="SAF_CpaB_FlgA_like"/>
    <property type="match status" value="1"/>
</dbReference>
<keyword evidence="9" id="KW-0966">Cell projection</keyword>
<reference evidence="9 10" key="1">
    <citation type="submission" date="2021-04" db="EMBL/GenBank/DDBJ databases">
        <authorList>
            <person name="Pira H."/>
            <person name="Risdian C."/>
            <person name="Wink J."/>
        </authorList>
    </citation>
    <scope>NUCLEOTIDE SEQUENCE [LARGE SCALE GENOMIC DNA]</scope>
    <source>
        <strain evidence="9 10">WH53</strain>
    </source>
</reference>
<dbReference type="Gene3D" id="3.90.1210.10">
    <property type="entry name" value="Antifreeze-like/N-acetylneuraminic acid synthase C-terminal domain"/>
    <property type="match status" value="1"/>
</dbReference>
<evidence type="ECO:0000313" key="9">
    <source>
        <dbReference type="EMBL" id="MBU2712710.1"/>
    </source>
</evidence>
<comment type="function">
    <text evidence="6 7">Involved in the assembly process of the P-ring formation. It may associate with FlgF on the rod constituting a structure essential for the P-ring assembly or may act as a modulator protein for the P-ring assembly.</text>
</comment>
<keyword evidence="5 7" id="KW-0574">Periplasm</keyword>
<dbReference type="PANTHER" id="PTHR36307:SF1">
    <property type="entry name" value="FLAGELLA BASAL BODY P-RING FORMATION PROTEIN FLGA"/>
    <property type="match status" value="1"/>
</dbReference>
<evidence type="ECO:0000256" key="3">
    <source>
        <dbReference type="ARBA" id="ARBA00014754"/>
    </source>
</evidence>
<dbReference type="InterPro" id="IPR013974">
    <property type="entry name" value="SAF"/>
</dbReference>
<comment type="similarity">
    <text evidence="2 7">Belongs to the FlgA family.</text>
</comment>
<comment type="caution">
    <text evidence="9">The sequence shown here is derived from an EMBL/GenBank/DDBJ whole genome shotgun (WGS) entry which is preliminary data.</text>
</comment>
<name>A0ABS5ZHH8_9GAMM</name>
<dbReference type="InterPro" id="IPR039246">
    <property type="entry name" value="Flagellar_FlgA"/>
</dbReference>
<evidence type="ECO:0000313" key="10">
    <source>
        <dbReference type="Proteomes" id="UP000690515"/>
    </source>
</evidence>
<evidence type="ECO:0000256" key="2">
    <source>
        <dbReference type="ARBA" id="ARBA00010474"/>
    </source>
</evidence>
<keyword evidence="10" id="KW-1185">Reference proteome</keyword>
<dbReference type="Pfam" id="PF13144">
    <property type="entry name" value="ChapFlgA"/>
    <property type="match status" value="1"/>
</dbReference>
<evidence type="ECO:0000256" key="6">
    <source>
        <dbReference type="ARBA" id="ARBA00025643"/>
    </source>
</evidence>
<dbReference type="Proteomes" id="UP000690515">
    <property type="component" value="Unassembled WGS sequence"/>
</dbReference>
<evidence type="ECO:0000256" key="4">
    <source>
        <dbReference type="ARBA" id="ARBA00022729"/>
    </source>
</evidence>
<dbReference type="RefSeq" id="WP_215820936.1">
    <property type="nucleotide sequence ID" value="NZ_JAGSOY010000046.1"/>
</dbReference>
<keyword evidence="9" id="KW-0969">Cilium</keyword>
<keyword evidence="7" id="KW-1005">Bacterial flagellum biogenesis</keyword>
<gene>
    <name evidence="9" type="primary">flgA</name>
    <name evidence="9" type="ORF">KCG35_16705</name>
</gene>
<keyword evidence="4" id="KW-0732">Signal</keyword>
<dbReference type="Pfam" id="PF17656">
    <property type="entry name" value="ChapFlgA_N"/>
    <property type="match status" value="1"/>
</dbReference>
<dbReference type="InterPro" id="IPR041231">
    <property type="entry name" value="FlgA_N"/>
</dbReference>
<dbReference type="EMBL" id="JAGSOY010000046">
    <property type="protein sequence ID" value="MBU2712710.1"/>
    <property type="molecule type" value="Genomic_DNA"/>
</dbReference>
<dbReference type="NCBIfam" id="TIGR03170">
    <property type="entry name" value="flgA_cterm"/>
    <property type="match status" value="1"/>
</dbReference>
<accession>A0ABS5ZHH8</accession>
<dbReference type="SMART" id="SM00858">
    <property type="entry name" value="SAF"/>
    <property type="match status" value="1"/>
</dbReference>
<organism evidence="9 10">
    <name type="scientific">Zooshikella harenae</name>
    <dbReference type="NCBI Taxonomy" id="2827238"/>
    <lineage>
        <taxon>Bacteria</taxon>
        <taxon>Pseudomonadati</taxon>
        <taxon>Pseudomonadota</taxon>
        <taxon>Gammaproteobacteria</taxon>
        <taxon>Oceanospirillales</taxon>
        <taxon>Zooshikellaceae</taxon>
        <taxon>Zooshikella</taxon>
    </lineage>
</organism>
<dbReference type="PANTHER" id="PTHR36307">
    <property type="entry name" value="FLAGELLA BASAL BODY P-RING FORMATION PROTEIN FLGA"/>
    <property type="match status" value="1"/>
</dbReference>
<evidence type="ECO:0000259" key="8">
    <source>
        <dbReference type="SMART" id="SM00858"/>
    </source>
</evidence>
<feature type="domain" description="SAF" evidence="8">
    <location>
        <begin position="119"/>
        <end position="181"/>
    </location>
</feature>
<protein>
    <recommendedName>
        <fullName evidence="3 7">Flagella basal body P-ring formation protein FlgA</fullName>
    </recommendedName>
</protein>
<evidence type="ECO:0000256" key="7">
    <source>
        <dbReference type="RuleBase" id="RU362063"/>
    </source>
</evidence>
<proteinExistence type="inferred from homology"/>
<dbReference type="Gene3D" id="2.30.30.760">
    <property type="match status" value="1"/>
</dbReference>
<keyword evidence="9" id="KW-0282">Flagellum</keyword>
<evidence type="ECO:0000256" key="1">
    <source>
        <dbReference type="ARBA" id="ARBA00004418"/>
    </source>
</evidence>
<evidence type="ECO:0000256" key="5">
    <source>
        <dbReference type="ARBA" id="ARBA00022764"/>
    </source>
</evidence>